<sequence>MQQHHRSSYNHHRHHNLSIGYPLKLQYYDTIPSIHPSKEVHCFSHQYLFRAIRLKPSPTHHREYTYTIKIPCQRLFSWTAQNT</sequence>
<accession>D5G3V8</accession>
<proteinExistence type="predicted"/>
<dbReference type="KEGG" id="tml:GSTUM_00003822001"/>
<dbReference type="HOGENOM" id="CLU_2544248_0_0_1"/>
<protein>
    <submittedName>
        <fullName evidence="1">(Perigord truffle) hypothetical protein</fullName>
    </submittedName>
</protein>
<organism evidence="1 2">
    <name type="scientific">Tuber melanosporum (strain Mel28)</name>
    <name type="common">Perigord black truffle</name>
    <dbReference type="NCBI Taxonomy" id="656061"/>
    <lineage>
        <taxon>Eukaryota</taxon>
        <taxon>Fungi</taxon>
        <taxon>Dikarya</taxon>
        <taxon>Ascomycota</taxon>
        <taxon>Pezizomycotina</taxon>
        <taxon>Pezizomycetes</taxon>
        <taxon>Pezizales</taxon>
        <taxon>Tuberaceae</taxon>
        <taxon>Tuber</taxon>
    </lineage>
</organism>
<dbReference type="AlphaFoldDB" id="D5G3V8"/>
<keyword evidence="2" id="KW-1185">Reference proteome</keyword>
<dbReference type="InParanoid" id="D5G3V8"/>
<name>D5G3V8_TUBMM</name>
<evidence type="ECO:0000313" key="1">
    <source>
        <dbReference type="EMBL" id="CAZ79201.1"/>
    </source>
</evidence>
<reference evidence="1 2" key="1">
    <citation type="journal article" date="2010" name="Nature">
        <title>Perigord black truffle genome uncovers evolutionary origins and mechanisms of symbiosis.</title>
        <authorList>
            <person name="Martin F."/>
            <person name="Kohler A."/>
            <person name="Murat C."/>
            <person name="Balestrini R."/>
            <person name="Coutinho P.M."/>
            <person name="Jaillon O."/>
            <person name="Montanini B."/>
            <person name="Morin E."/>
            <person name="Noel B."/>
            <person name="Percudani R."/>
            <person name="Porcel B."/>
            <person name="Rubini A."/>
            <person name="Amicucci A."/>
            <person name="Amselem J."/>
            <person name="Anthouard V."/>
            <person name="Arcioni S."/>
            <person name="Artiguenave F."/>
            <person name="Aury J.M."/>
            <person name="Ballario P."/>
            <person name="Bolchi A."/>
            <person name="Brenna A."/>
            <person name="Brun A."/>
            <person name="Buee M."/>
            <person name="Cantarel B."/>
            <person name="Chevalier G."/>
            <person name="Couloux A."/>
            <person name="Da Silva C."/>
            <person name="Denoeud F."/>
            <person name="Duplessis S."/>
            <person name="Ghignone S."/>
            <person name="Hilselberger B."/>
            <person name="Iotti M."/>
            <person name="Marcais B."/>
            <person name="Mello A."/>
            <person name="Miranda M."/>
            <person name="Pacioni G."/>
            <person name="Quesneville H."/>
            <person name="Riccioni C."/>
            <person name="Ruotolo R."/>
            <person name="Splivallo R."/>
            <person name="Stocchi V."/>
            <person name="Tisserant E."/>
            <person name="Viscomi A.R."/>
            <person name="Zambonelli A."/>
            <person name="Zampieri E."/>
            <person name="Henrissat B."/>
            <person name="Lebrun M.H."/>
            <person name="Paolocci F."/>
            <person name="Bonfante P."/>
            <person name="Ottonello S."/>
            <person name="Wincker P."/>
        </authorList>
    </citation>
    <scope>NUCLEOTIDE SEQUENCE [LARGE SCALE GENOMIC DNA]</scope>
    <source>
        <strain evidence="1 2">Mel28</strain>
    </source>
</reference>
<dbReference type="Proteomes" id="UP000006911">
    <property type="component" value="Unassembled WGS sequence"/>
</dbReference>
<dbReference type="RefSeq" id="XP_002835080.1">
    <property type="nucleotide sequence ID" value="XM_002835034.1"/>
</dbReference>
<dbReference type="GeneID" id="9187139"/>
<dbReference type="EMBL" id="FN429986">
    <property type="protein sequence ID" value="CAZ79201.1"/>
    <property type="molecule type" value="Genomic_DNA"/>
</dbReference>
<gene>
    <name evidence="1" type="ORF">GSTUM_00003822001</name>
</gene>
<evidence type="ECO:0000313" key="2">
    <source>
        <dbReference type="Proteomes" id="UP000006911"/>
    </source>
</evidence>